<accession>A0ABV9MTT9</accession>
<dbReference type="PANTHER" id="PTHR34135">
    <property type="entry name" value="LYSOZYME"/>
    <property type="match status" value="1"/>
</dbReference>
<dbReference type="Gene3D" id="3.20.20.80">
    <property type="entry name" value="Glycosidases"/>
    <property type="match status" value="1"/>
</dbReference>
<dbReference type="CDD" id="cd06523">
    <property type="entry name" value="GH25_PlyB-like"/>
    <property type="match status" value="1"/>
</dbReference>
<comment type="caution">
    <text evidence="2">The sequence shown here is derived from an EMBL/GenBank/DDBJ whole genome shotgun (WGS) entry which is preliminary data.</text>
</comment>
<dbReference type="GO" id="GO:0016787">
    <property type="term" value="F:hydrolase activity"/>
    <property type="evidence" value="ECO:0007669"/>
    <property type="project" value="UniProtKB-KW"/>
</dbReference>
<proteinExistence type="inferred from homology"/>
<evidence type="ECO:0000313" key="2">
    <source>
        <dbReference type="EMBL" id="MFC4718544.1"/>
    </source>
</evidence>
<organism evidence="2 3">
    <name type="scientific">Enterococcus lemanii</name>
    <dbReference type="NCBI Taxonomy" id="1159752"/>
    <lineage>
        <taxon>Bacteria</taxon>
        <taxon>Bacillati</taxon>
        <taxon>Bacillota</taxon>
        <taxon>Bacilli</taxon>
        <taxon>Lactobacillales</taxon>
        <taxon>Enterococcaceae</taxon>
        <taxon>Enterococcus</taxon>
    </lineage>
</organism>
<protein>
    <submittedName>
        <fullName evidence="2">Glycoside hydrolase family 25 protein</fullName>
    </submittedName>
</protein>
<dbReference type="SUPFAM" id="SSF51445">
    <property type="entry name" value="(Trans)glycosidases"/>
    <property type="match status" value="1"/>
</dbReference>
<dbReference type="InterPro" id="IPR017853">
    <property type="entry name" value="GH"/>
</dbReference>
<keyword evidence="3" id="KW-1185">Reference proteome</keyword>
<dbReference type="RefSeq" id="WP_204653947.1">
    <property type="nucleotide sequence ID" value="NZ_JAFBFD010000016.1"/>
</dbReference>
<name>A0ABV9MTT9_9ENTE</name>
<keyword evidence="2" id="KW-0378">Hydrolase</keyword>
<dbReference type="Pfam" id="PF01183">
    <property type="entry name" value="Glyco_hydro_25"/>
    <property type="match status" value="1"/>
</dbReference>
<evidence type="ECO:0000256" key="1">
    <source>
        <dbReference type="ARBA" id="ARBA00010646"/>
    </source>
</evidence>
<dbReference type="Proteomes" id="UP001595969">
    <property type="component" value="Unassembled WGS sequence"/>
</dbReference>
<dbReference type="Gene3D" id="2.30.30.40">
    <property type="entry name" value="SH3 Domains"/>
    <property type="match status" value="1"/>
</dbReference>
<dbReference type="InterPro" id="IPR002053">
    <property type="entry name" value="Glyco_hydro_25"/>
</dbReference>
<dbReference type="EMBL" id="JBHSGS010000010">
    <property type="protein sequence ID" value="MFC4718544.1"/>
    <property type="molecule type" value="Genomic_DNA"/>
</dbReference>
<comment type="similarity">
    <text evidence="1">Belongs to the glycosyl hydrolase 25 family.</text>
</comment>
<reference evidence="3" key="1">
    <citation type="journal article" date="2019" name="Int. J. Syst. Evol. Microbiol.">
        <title>The Global Catalogue of Microorganisms (GCM) 10K type strain sequencing project: providing services to taxonomists for standard genome sequencing and annotation.</title>
        <authorList>
            <consortium name="The Broad Institute Genomics Platform"/>
            <consortium name="The Broad Institute Genome Sequencing Center for Infectious Disease"/>
            <person name="Wu L."/>
            <person name="Ma J."/>
        </authorList>
    </citation>
    <scope>NUCLEOTIDE SEQUENCE [LARGE SCALE GENOMIC DNA]</scope>
    <source>
        <strain evidence="3">CGMCC 1.19032</strain>
    </source>
</reference>
<evidence type="ECO:0000313" key="3">
    <source>
        <dbReference type="Proteomes" id="UP001595969"/>
    </source>
</evidence>
<dbReference type="PROSITE" id="PS51904">
    <property type="entry name" value="GLYCOSYL_HYDROL_F25_2"/>
    <property type="match status" value="1"/>
</dbReference>
<gene>
    <name evidence="2" type="ORF">ACFO5I_02135</name>
</gene>
<dbReference type="PANTHER" id="PTHR34135:SF1">
    <property type="entry name" value="GLYCOSYL HYDROLASE FAMILY 25"/>
    <property type="match status" value="1"/>
</dbReference>
<sequence length="287" mass="33054">MLPNPVIIDISEWQVPSKINYDVLAKQIAGVIVRVQYGSLHEDKHYQTHITEFQKRQIPVAVYAWVRGTSLADMQQEARDFYQRASRFSPVFWWLDVEEQSMTDMRNGVEAYRQELKKMGAKKVGAYIANHLYQQFQLATETFEAIWLPTYGTNSGVYNGSNPTATTNYHLHQYTDKGRLSGYSGYLDLNRIVQGNLTTYFGQKTPPQPNQNQIQDQQVYQLQTAVYLRKEPNLNSPSLALLPKDSQVVIDRLLFSEKYLWGRQPRADGSVAYLALGMLQSYVKRVK</sequence>